<name>A0A6I4I4H3_9SPHI</name>
<sequence>MKRLITCLLAITVFTISCKKDNNSVTPPIPTTGTKIAPDGFTFSTSNTVSLSLTLLDNSDNPLKGVVVSVYPASGAAAGTALFKGVTNQQGVLTGKIVVPAYFTQLIIDPSYIGLLHNAVANINNGSVTATIGGRAGYSGDIVPASINNSPSLTTNSTRQVNGLLGADYIYPTGYTSSTAFASPTNQGKPAYLEATGDNVPASLLSYINASLPENVAVTTNHPEYISSSAVHTLNVTAKSDVYVTFVSEGADYQNTLAYYTYNTSNPPSSAGGGTLLGGIDKITYVFPNASGYGSGGGLKSGDKVKLGNFAAGTTIAFVLIQNGWTGSGVNTNATKFYSQDSFNPESSSSLRQHNVCLYDNVHNLFVLGFEDLNRQNGGSDNDFNDLVIYATTNPTGGISATGVAAIDNGGDTDGDGVIDALDAYPNDPTRAYVVYYPSASTYATLAFEDNYPSKGDYDMNDLVLNYRYTFTSNAQNQFVDMKGEFNVVAAGASFKNGFGVQLPVPAAAVSSVTGQKQVSNYITFAANGVEAGQTNAVIIPFDNFDAVIKNQDNSFFINTLTNKDKVTGTPVNVAVTFAYPITATNVSINSINPFLISNLKRGYEVHLPGYLPTDKADKTLFGTADDNSSVAASRYYLSKENWPWAISFSQAFTYPLETIPINQAYPHFTDWAASGGTTYTDWYSNTSSGFRNTSNLYTK</sequence>
<proteinExistence type="predicted"/>
<evidence type="ECO:0000259" key="2">
    <source>
        <dbReference type="Pfam" id="PF16130"/>
    </source>
</evidence>
<dbReference type="PROSITE" id="PS51257">
    <property type="entry name" value="PROKAR_LIPOPROTEIN"/>
    <property type="match status" value="1"/>
</dbReference>
<evidence type="ECO:0000313" key="3">
    <source>
        <dbReference type="EMBL" id="QQL48906.1"/>
    </source>
</evidence>
<dbReference type="Proteomes" id="UP000429232">
    <property type="component" value="Chromosome"/>
</dbReference>
<dbReference type="Pfam" id="PF13448">
    <property type="entry name" value="DUF4114"/>
    <property type="match status" value="1"/>
</dbReference>
<accession>A0A6I4I4H3</accession>
<dbReference type="InterPro" id="IPR032295">
    <property type="entry name" value="DUF4842"/>
</dbReference>
<dbReference type="EMBL" id="CP066775">
    <property type="protein sequence ID" value="QQL48906.1"/>
    <property type="molecule type" value="Genomic_DNA"/>
</dbReference>
<dbReference type="RefSeq" id="WP_157525607.1">
    <property type="nucleotide sequence ID" value="NZ_CP066775.1"/>
</dbReference>
<dbReference type="Pfam" id="PF16130">
    <property type="entry name" value="DUF4842"/>
    <property type="match status" value="1"/>
</dbReference>
<dbReference type="InterPro" id="IPR031025">
    <property type="entry name" value="LruC_dom"/>
</dbReference>
<reference evidence="3 4" key="1">
    <citation type="submission" date="2020-12" db="EMBL/GenBank/DDBJ databases">
        <title>HMF7856_wgs.fasta genome submission.</title>
        <authorList>
            <person name="Kang H."/>
            <person name="Kim H."/>
            <person name="Joh K."/>
        </authorList>
    </citation>
    <scope>NUCLEOTIDE SEQUENCE [LARGE SCALE GENOMIC DNA]</scope>
    <source>
        <strain evidence="3 4">HMF7856</strain>
    </source>
</reference>
<gene>
    <name evidence="3" type="ORF">GO620_012040</name>
</gene>
<feature type="domain" description="DUF4114" evidence="1">
    <location>
        <begin position="310"/>
        <end position="393"/>
    </location>
</feature>
<organism evidence="3 4">
    <name type="scientific">Mucilaginibacter ginkgonis</name>
    <dbReference type="NCBI Taxonomy" id="2682091"/>
    <lineage>
        <taxon>Bacteria</taxon>
        <taxon>Pseudomonadati</taxon>
        <taxon>Bacteroidota</taxon>
        <taxon>Sphingobacteriia</taxon>
        <taxon>Sphingobacteriales</taxon>
        <taxon>Sphingobacteriaceae</taxon>
        <taxon>Mucilaginibacter</taxon>
    </lineage>
</organism>
<evidence type="ECO:0000259" key="1">
    <source>
        <dbReference type="Pfam" id="PF13448"/>
    </source>
</evidence>
<dbReference type="AlphaFoldDB" id="A0A6I4I4H3"/>
<dbReference type="InterPro" id="IPR025193">
    <property type="entry name" value="DUF4114"/>
</dbReference>
<keyword evidence="4" id="KW-1185">Reference proteome</keyword>
<dbReference type="NCBIfam" id="TIGR04456">
    <property type="entry name" value="LruC_dom"/>
    <property type="match status" value="1"/>
</dbReference>
<protein>
    <submittedName>
        <fullName evidence="3">LruC domain-containing protein</fullName>
    </submittedName>
</protein>
<dbReference type="KEGG" id="mgik:GO620_012040"/>
<feature type="domain" description="DUF4842" evidence="2">
    <location>
        <begin position="477"/>
        <end position="684"/>
    </location>
</feature>
<evidence type="ECO:0000313" key="4">
    <source>
        <dbReference type="Proteomes" id="UP000429232"/>
    </source>
</evidence>